<protein>
    <recommendedName>
        <fullName evidence="5">Lipoprotein</fullName>
    </recommendedName>
</protein>
<keyword evidence="4" id="KW-1185">Reference proteome</keyword>
<keyword evidence="2" id="KW-0732">Signal</keyword>
<comment type="caution">
    <text evidence="3">The sequence shown here is derived from an EMBL/GenBank/DDBJ whole genome shotgun (WGS) entry which is preliminary data.</text>
</comment>
<dbReference type="RefSeq" id="WP_125586518.1">
    <property type="nucleotide sequence ID" value="NZ_JBHTMO010000021.1"/>
</dbReference>
<organism evidence="3 4">
    <name type="scientific">Lacticaseibacillus jixianensis</name>
    <dbReference type="NCBI Taxonomy" id="2486012"/>
    <lineage>
        <taxon>Bacteria</taxon>
        <taxon>Bacillati</taxon>
        <taxon>Bacillota</taxon>
        <taxon>Bacilli</taxon>
        <taxon>Lactobacillales</taxon>
        <taxon>Lactobacillaceae</taxon>
        <taxon>Lacticaseibacillus</taxon>
    </lineage>
</organism>
<feature type="chain" id="PRO_5045339778" description="Lipoprotein" evidence="2">
    <location>
        <begin position="22"/>
        <end position="273"/>
    </location>
</feature>
<name>A0ABW4B8J4_9LACO</name>
<dbReference type="PROSITE" id="PS51257">
    <property type="entry name" value="PROKAR_LIPOPROTEIN"/>
    <property type="match status" value="1"/>
</dbReference>
<proteinExistence type="predicted"/>
<feature type="region of interest" description="Disordered" evidence="1">
    <location>
        <begin position="22"/>
        <end position="73"/>
    </location>
</feature>
<sequence length="273" mass="28211">MKKSILIVPLTLLVLGTAACGNQGSTDSSTSKTSSSKVQKKAKPKTSSKATASSQATSTSESSSEASSAAPADRLTTMKQAVQAKVPGAKFPSVYSAATGKHLNVQAVGDSSNYGLYLSEGSQLPFNDASLDGLVAPIAIKKTTYGSAAAAEAQINYRPQQAGLPKVDVGDNLTATEEGAAGSTYLTWEEGRWSLSLQASTINGEDPLPLAKQITTLLSQEMLPVPAGHGAISVSTTTTNSRNNTVTWREGNAVYVVSSTSPLKALQTAIDLK</sequence>
<reference evidence="4" key="1">
    <citation type="journal article" date="2019" name="Int. J. Syst. Evol. Microbiol.">
        <title>The Global Catalogue of Microorganisms (GCM) 10K type strain sequencing project: providing services to taxonomists for standard genome sequencing and annotation.</title>
        <authorList>
            <consortium name="The Broad Institute Genomics Platform"/>
            <consortium name="The Broad Institute Genome Sequencing Center for Infectious Disease"/>
            <person name="Wu L."/>
            <person name="Ma J."/>
        </authorList>
    </citation>
    <scope>NUCLEOTIDE SEQUENCE [LARGE SCALE GENOMIC DNA]</scope>
    <source>
        <strain evidence="4">CCM 8911</strain>
    </source>
</reference>
<evidence type="ECO:0000313" key="3">
    <source>
        <dbReference type="EMBL" id="MFD1393290.1"/>
    </source>
</evidence>
<evidence type="ECO:0000313" key="4">
    <source>
        <dbReference type="Proteomes" id="UP001597249"/>
    </source>
</evidence>
<evidence type="ECO:0008006" key="5">
    <source>
        <dbReference type="Google" id="ProtNLM"/>
    </source>
</evidence>
<gene>
    <name evidence="3" type="ORF">ACFQ3L_06860</name>
</gene>
<feature type="signal peptide" evidence="2">
    <location>
        <begin position="1"/>
        <end position="21"/>
    </location>
</feature>
<feature type="compositionally biased region" description="Low complexity" evidence="1">
    <location>
        <begin position="47"/>
        <end position="72"/>
    </location>
</feature>
<evidence type="ECO:0000256" key="1">
    <source>
        <dbReference type="SAM" id="MobiDB-lite"/>
    </source>
</evidence>
<dbReference type="EMBL" id="JBHTMO010000021">
    <property type="protein sequence ID" value="MFD1393290.1"/>
    <property type="molecule type" value="Genomic_DNA"/>
</dbReference>
<evidence type="ECO:0000256" key="2">
    <source>
        <dbReference type="SAM" id="SignalP"/>
    </source>
</evidence>
<feature type="compositionally biased region" description="Low complexity" evidence="1">
    <location>
        <begin position="25"/>
        <end position="37"/>
    </location>
</feature>
<accession>A0ABW4B8J4</accession>
<dbReference type="Proteomes" id="UP001597249">
    <property type="component" value="Unassembled WGS sequence"/>
</dbReference>